<dbReference type="InterPro" id="IPR013078">
    <property type="entry name" value="His_Pase_superF_clade-1"/>
</dbReference>
<dbReference type="Proteomes" id="UP000241074">
    <property type="component" value="Chromosome"/>
</dbReference>
<evidence type="ECO:0008006" key="3">
    <source>
        <dbReference type="Google" id="ProtNLM"/>
    </source>
</evidence>
<dbReference type="AlphaFoldDB" id="A0A2P1PT89"/>
<evidence type="ECO:0000313" key="2">
    <source>
        <dbReference type="Proteomes" id="UP000241074"/>
    </source>
</evidence>
<dbReference type="SUPFAM" id="SSF53254">
    <property type="entry name" value="Phosphoglycerate mutase-like"/>
    <property type="match status" value="1"/>
</dbReference>
<dbReference type="KEGG" id="xba:C7S18_13020"/>
<name>A0A2P1PT89_9GAMM</name>
<keyword evidence="2" id="KW-1185">Reference proteome</keyword>
<protein>
    <recommendedName>
        <fullName evidence="3">Histidine phosphatase family protein</fullName>
    </recommendedName>
</protein>
<dbReference type="RefSeq" id="WP_106891983.1">
    <property type="nucleotide sequence ID" value="NZ_CP027860.1"/>
</dbReference>
<sequence length="236" mass="25611">MLELLTIRHAQASFDADDYDQLSTKGELQAERLGRHLAADPGYTFDAVIVGAMKRHEQTYSAIQSAYAEGGRDLPNAITLAAFNEFDHGAVLSAFLSKYPDHSSLVAGRMPAKDDRGAVAQFIAAALMAWAQGLLDDRLDESFPAFQHRVHDGLFELIQQHQGRSRLLLVSSGGVIAQIAGLALQVPAARTIDFNLSLMNTGLSSFHWRGASLHLASWNSLPHLAGADGRAMQTFV</sequence>
<gene>
    <name evidence="1" type="ORF">C7S18_13020</name>
</gene>
<reference evidence="1 2" key="2">
    <citation type="submission" date="2018-03" db="EMBL/GenBank/DDBJ databases">
        <authorList>
            <person name="Keele B.F."/>
        </authorList>
    </citation>
    <scope>NUCLEOTIDE SEQUENCE [LARGE SCALE GENOMIC DNA]</scope>
    <source>
        <strain evidence="1 2">D13</strain>
    </source>
</reference>
<dbReference type="Pfam" id="PF00300">
    <property type="entry name" value="His_Phos_1"/>
    <property type="match status" value="1"/>
</dbReference>
<dbReference type="OrthoDB" id="280692at2"/>
<accession>A0A2P1PT89</accession>
<dbReference type="EMBL" id="CP027860">
    <property type="protein sequence ID" value="AVP98063.1"/>
    <property type="molecule type" value="Genomic_DNA"/>
</dbReference>
<proteinExistence type="predicted"/>
<evidence type="ECO:0000313" key="1">
    <source>
        <dbReference type="EMBL" id="AVP98063.1"/>
    </source>
</evidence>
<reference evidence="1 2" key="1">
    <citation type="submission" date="2018-03" db="EMBL/GenBank/DDBJ databases">
        <title>Ahniella affigens gen. nov., sp. nov., a gammaproteobacterium isolated from sandy soil near a stream.</title>
        <authorList>
            <person name="Ko Y."/>
            <person name="Kim J.-H."/>
        </authorList>
    </citation>
    <scope>NUCLEOTIDE SEQUENCE [LARGE SCALE GENOMIC DNA]</scope>
    <source>
        <strain evidence="1 2">D13</strain>
    </source>
</reference>
<dbReference type="Gene3D" id="3.40.50.1240">
    <property type="entry name" value="Phosphoglycerate mutase-like"/>
    <property type="match status" value="1"/>
</dbReference>
<dbReference type="InterPro" id="IPR029033">
    <property type="entry name" value="His_PPase_superfam"/>
</dbReference>
<organism evidence="1 2">
    <name type="scientific">Ahniella affigens</name>
    <dbReference type="NCBI Taxonomy" id="2021234"/>
    <lineage>
        <taxon>Bacteria</taxon>
        <taxon>Pseudomonadati</taxon>
        <taxon>Pseudomonadota</taxon>
        <taxon>Gammaproteobacteria</taxon>
        <taxon>Lysobacterales</taxon>
        <taxon>Rhodanobacteraceae</taxon>
        <taxon>Ahniella</taxon>
    </lineage>
</organism>
<dbReference type="SMART" id="SM00855">
    <property type="entry name" value="PGAM"/>
    <property type="match status" value="1"/>
</dbReference>